<organism evidence="1 2">
    <name type="scientific">Blastococcus colisei</name>
    <dbReference type="NCBI Taxonomy" id="1564162"/>
    <lineage>
        <taxon>Bacteria</taxon>
        <taxon>Bacillati</taxon>
        <taxon>Actinomycetota</taxon>
        <taxon>Actinomycetes</taxon>
        <taxon>Geodermatophilales</taxon>
        <taxon>Geodermatophilaceae</taxon>
        <taxon>Blastococcus</taxon>
    </lineage>
</organism>
<dbReference type="AlphaFoldDB" id="A0A543PK07"/>
<gene>
    <name evidence="1" type="ORF">FHU33_3907</name>
</gene>
<keyword evidence="2" id="KW-1185">Reference proteome</keyword>
<name>A0A543PK07_9ACTN</name>
<reference evidence="1 2" key="1">
    <citation type="submission" date="2019-06" db="EMBL/GenBank/DDBJ databases">
        <title>Sequencing the genomes of 1000 actinobacteria strains.</title>
        <authorList>
            <person name="Klenk H.-P."/>
        </authorList>
    </citation>
    <scope>NUCLEOTIDE SEQUENCE [LARGE SCALE GENOMIC DNA]</scope>
    <source>
        <strain evidence="1 2">DSM 46837</strain>
    </source>
</reference>
<accession>A0A543PK07</accession>
<protein>
    <submittedName>
        <fullName evidence="1">Uncharacterized protein</fullName>
    </submittedName>
</protein>
<evidence type="ECO:0000313" key="2">
    <source>
        <dbReference type="Proteomes" id="UP000319865"/>
    </source>
</evidence>
<comment type="caution">
    <text evidence="1">The sequence shown here is derived from an EMBL/GenBank/DDBJ whole genome shotgun (WGS) entry which is preliminary data.</text>
</comment>
<dbReference type="EMBL" id="VFQE01000001">
    <property type="protein sequence ID" value="TQN44405.1"/>
    <property type="molecule type" value="Genomic_DNA"/>
</dbReference>
<proteinExistence type="predicted"/>
<sequence length="46" mass="5377">MQRKLWDQAQTVARGRLARIERGETSAPEQVVRILWMFVGLPAVRR</sequence>
<dbReference type="Proteomes" id="UP000319865">
    <property type="component" value="Unassembled WGS sequence"/>
</dbReference>
<evidence type="ECO:0000313" key="1">
    <source>
        <dbReference type="EMBL" id="TQN44405.1"/>
    </source>
</evidence>